<reference evidence="2" key="1">
    <citation type="journal article" date="2015" name="Proc. Natl. Acad. Sci. U.S.A.">
        <title>Networks of energetic and metabolic interactions define dynamics in microbial communities.</title>
        <authorList>
            <person name="Embree M."/>
            <person name="Liu J.K."/>
            <person name="Al-Bassam M.M."/>
            <person name="Zengler K."/>
        </authorList>
    </citation>
    <scope>NUCLEOTIDE SEQUENCE</scope>
</reference>
<gene>
    <name evidence="2" type="ORF">ASZ90_014285</name>
</gene>
<dbReference type="InterPro" id="IPR000944">
    <property type="entry name" value="Tscrpt_reg_Rrf2"/>
</dbReference>
<sequence length="295" mass="31966">MNNLDLTMDLTPVQRDILTALINIYRVEGRAVKGEEIAELIDRNPGTIRNQMQSLKALNLVEGVPGPKGGYRATGSAYEALNVEATGDVVTVPVLRNGVLMEGTTASEIIFNKVMHTQLCDGVIRIIGNIRDFNVGDEVEVGPTPVNKLYIRGTVRGRDDTMSRLMIHVDAMISVPKLAIKKIARRAVRIPPGASMQEAARILVHNGVQEALVEDSSPGMVNQTDIVRAIADGKGDQEAREFMSRGFLTIDSEDTIYEAIKMLGKTGSGQLVVSEDGTLWGFVSPADLIKTLTPA</sequence>
<dbReference type="PROSITE" id="PS51371">
    <property type="entry name" value="CBS"/>
    <property type="match status" value="1"/>
</dbReference>
<proteinExistence type="predicted"/>
<evidence type="ECO:0000313" key="2">
    <source>
        <dbReference type="EMBL" id="KUG16057.1"/>
    </source>
</evidence>
<dbReference type="InterPro" id="IPR005104">
    <property type="entry name" value="WHTH_HrcA_DNA-bd"/>
</dbReference>
<dbReference type="PIRSF" id="PIRSF005063">
    <property type="entry name" value="UCP005063_CBS_MJ1232"/>
    <property type="match status" value="1"/>
</dbReference>
<dbReference type="InterPro" id="IPR016436">
    <property type="entry name" value="UCP005063_CBS"/>
</dbReference>
<dbReference type="InterPro" id="IPR000644">
    <property type="entry name" value="CBS_dom"/>
</dbReference>
<dbReference type="Gene3D" id="1.10.10.10">
    <property type="entry name" value="Winged helix-like DNA-binding domain superfamily/Winged helix DNA-binding domain"/>
    <property type="match status" value="1"/>
</dbReference>
<comment type="caution">
    <text evidence="2">The sequence shown here is derived from an EMBL/GenBank/DDBJ whole genome shotgun (WGS) entry which is preliminary data.</text>
</comment>
<dbReference type="PANTHER" id="PTHR33221">
    <property type="entry name" value="WINGED HELIX-TURN-HELIX TRANSCRIPTIONAL REGULATOR, RRF2 FAMILY"/>
    <property type="match status" value="1"/>
</dbReference>
<protein>
    <submittedName>
        <fullName evidence="2">Putative transcriptional regulator with c-terminal cbs domain</fullName>
    </submittedName>
</protein>
<dbReference type="SUPFAM" id="SSF46785">
    <property type="entry name" value="Winged helix' DNA-binding domain"/>
    <property type="match status" value="1"/>
</dbReference>
<dbReference type="GO" id="GO:0003677">
    <property type="term" value="F:DNA binding"/>
    <property type="evidence" value="ECO:0007669"/>
    <property type="project" value="InterPro"/>
</dbReference>
<dbReference type="InterPro" id="IPR046342">
    <property type="entry name" value="CBS_dom_sf"/>
</dbReference>
<evidence type="ECO:0000259" key="1">
    <source>
        <dbReference type="PROSITE" id="PS51371"/>
    </source>
</evidence>
<organism evidence="2">
    <name type="scientific">hydrocarbon metagenome</name>
    <dbReference type="NCBI Taxonomy" id="938273"/>
    <lineage>
        <taxon>unclassified sequences</taxon>
        <taxon>metagenomes</taxon>
        <taxon>ecological metagenomes</taxon>
    </lineage>
</organism>
<name>A0A0W8F5A2_9ZZZZ</name>
<dbReference type="Gene3D" id="3.10.580.10">
    <property type="entry name" value="CBS-domain"/>
    <property type="match status" value="1"/>
</dbReference>
<dbReference type="SUPFAM" id="SSF54631">
    <property type="entry name" value="CBS-domain pair"/>
    <property type="match status" value="1"/>
</dbReference>
<accession>A0A0W8F5A2</accession>
<dbReference type="GO" id="GO:0003700">
    <property type="term" value="F:DNA-binding transcription factor activity"/>
    <property type="evidence" value="ECO:0007669"/>
    <property type="project" value="TreeGrafter"/>
</dbReference>
<dbReference type="InterPro" id="IPR036388">
    <property type="entry name" value="WH-like_DNA-bd_sf"/>
</dbReference>
<dbReference type="PANTHER" id="PTHR33221:SF15">
    <property type="entry name" value="HTH-TYPE TRANSCRIPTIONAL REGULATOR YWGB-RELATED"/>
    <property type="match status" value="1"/>
</dbReference>
<dbReference type="GO" id="GO:0005829">
    <property type="term" value="C:cytosol"/>
    <property type="evidence" value="ECO:0007669"/>
    <property type="project" value="TreeGrafter"/>
</dbReference>
<dbReference type="EMBL" id="LNQE01001516">
    <property type="protein sequence ID" value="KUG16057.1"/>
    <property type="molecule type" value="Genomic_DNA"/>
</dbReference>
<dbReference type="AlphaFoldDB" id="A0A0W8F5A2"/>
<dbReference type="SMART" id="SM00116">
    <property type="entry name" value="CBS"/>
    <property type="match status" value="2"/>
</dbReference>
<dbReference type="Pfam" id="PF03444">
    <property type="entry name" value="WHD_HrcA"/>
    <property type="match status" value="1"/>
</dbReference>
<dbReference type="InterPro" id="IPR036390">
    <property type="entry name" value="WH_DNA-bd_sf"/>
</dbReference>
<feature type="domain" description="CBS" evidence="1">
    <location>
        <begin position="243"/>
        <end position="295"/>
    </location>
</feature>
<dbReference type="Pfam" id="PF00571">
    <property type="entry name" value="CBS"/>
    <property type="match status" value="2"/>
</dbReference>